<name>A0A1H4M3M9_9PSED</name>
<protein>
    <recommendedName>
        <fullName evidence="3">Fructose-bisphosphate aldolase</fullName>
    </recommendedName>
</protein>
<evidence type="ECO:0000313" key="2">
    <source>
        <dbReference type="Proteomes" id="UP000198982"/>
    </source>
</evidence>
<dbReference type="EMBL" id="FNTJ01000001">
    <property type="protein sequence ID" value="SEB77042.1"/>
    <property type="molecule type" value="Genomic_DNA"/>
</dbReference>
<evidence type="ECO:0008006" key="3">
    <source>
        <dbReference type="Google" id="ProtNLM"/>
    </source>
</evidence>
<dbReference type="AlphaFoldDB" id="A0A1H4M3M9"/>
<keyword evidence="2" id="KW-1185">Reference proteome</keyword>
<organism evidence="1 2">
    <name type="scientific">Pseudomonas saponiphila</name>
    <dbReference type="NCBI Taxonomy" id="556534"/>
    <lineage>
        <taxon>Bacteria</taxon>
        <taxon>Pseudomonadati</taxon>
        <taxon>Pseudomonadota</taxon>
        <taxon>Gammaproteobacteria</taxon>
        <taxon>Pseudomonadales</taxon>
        <taxon>Pseudomonadaceae</taxon>
        <taxon>Pseudomonas</taxon>
    </lineage>
</organism>
<sequence length="93" mass="10261">MNTQDLSERFIPMTPIASDGPVLFVDSQAPLMDLHACASERLLTALDYLNLMACTTLRDTSDKDMGTVTNTARLLLQDVRDVLGVIETRAFSK</sequence>
<gene>
    <name evidence="1" type="ORF">SAMN05216178_2191</name>
</gene>
<proteinExistence type="predicted"/>
<accession>A0A1H4M3M9</accession>
<reference evidence="2" key="1">
    <citation type="submission" date="2016-10" db="EMBL/GenBank/DDBJ databases">
        <authorList>
            <person name="Varghese N."/>
            <person name="Submissions S."/>
        </authorList>
    </citation>
    <scope>NUCLEOTIDE SEQUENCE [LARGE SCALE GENOMIC DNA]</scope>
    <source>
        <strain evidence="2">DSM 9751</strain>
    </source>
</reference>
<evidence type="ECO:0000313" key="1">
    <source>
        <dbReference type="EMBL" id="SEB77042.1"/>
    </source>
</evidence>
<dbReference type="RefSeq" id="WP_092313193.1">
    <property type="nucleotide sequence ID" value="NZ_FNTJ01000001.1"/>
</dbReference>
<dbReference type="Proteomes" id="UP000198982">
    <property type="component" value="Unassembled WGS sequence"/>
</dbReference>